<dbReference type="AlphaFoldDB" id="A0A517ZK80"/>
<name>A0A517ZK80_9PLAN</name>
<keyword evidence="4" id="KW-0274">FAD</keyword>
<dbReference type="EMBL" id="CP036276">
    <property type="protein sequence ID" value="QDU42867.1"/>
    <property type="molecule type" value="Genomic_DNA"/>
</dbReference>
<evidence type="ECO:0000313" key="8">
    <source>
        <dbReference type="EMBL" id="QDU42867.1"/>
    </source>
</evidence>
<dbReference type="RefSeq" id="WP_145374870.1">
    <property type="nucleotide sequence ID" value="NZ_CP036276.1"/>
</dbReference>
<protein>
    <submittedName>
        <fullName evidence="8">Fructose dehydrogenase large subunit</fullName>
        <ecNumber evidence="8">1.1.99.11</ecNumber>
    </submittedName>
</protein>
<reference evidence="8 9" key="1">
    <citation type="submission" date="2019-02" db="EMBL/GenBank/DDBJ databases">
        <title>Deep-cultivation of Planctomycetes and their phenomic and genomic characterization uncovers novel biology.</title>
        <authorList>
            <person name="Wiegand S."/>
            <person name="Jogler M."/>
            <person name="Boedeker C."/>
            <person name="Pinto D."/>
            <person name="Vollmers J."/>
            <person name="Rivas-Marin E."/>
            <person name="Kohn T."/>
            <person name="Peeters S.H."/>
            <person name="Heuer A."/>
            <person name="Rast P."/>
            <person name="Oberbeckmann S."/>
            <person name="Bunk B."/>
            <person name="Jeske O."/>
            <person name="Meyerdierks A."/>
            <person name="Storesund J.E."/>
            <person name="Kallscheuer N."/>
            <person name="Luecker S."/>
            <person name="Lage O.M."/>
            <person name="Pohl T."/>
            <person name="Merkel B.J."/>
            <person name="Hornburger P."/>
            <person name="Mueller R.-W."/>
            <person name="Bruemmer F."/>
            <person name="Labrenz M."/>
            <person name="Spormann A.M."/>
            <person name="Op den Camp H."/>
            <person name="Overmann J."/>
            <person name="Amann R."/>
            <person name="Jetten M.S.M."/>
            <person name="Mascher T."/>
            <person name="Medema M.H."/>
            <person name="Devos D.P."/>
            <person name="Kaster A.-K."/>
            <person name="Ovreas L."/>
            <person name="Rohde M."/>
            <person name="Galperin M.Y."/>
            <person name="Jogler C."/>
        </authorList>
    </citation>
    <scope>NUCLEOTIDE SEQUENCE [LARGE SCALE GENOMIC DNA]</scope>
    <source>
        <strain evidence="8 9">Mal52</strain>
    </source>
</reference>
<evidence type="ECO:0000259" key="6">
    <source>
        <dbReference type="Pfam" id="PF00732"/>
    </source>
</evidence>
<accession>A0A517ZK80</accession>
<dbReference type="Pfam" id="PF05199">
    <property type="entry name" value="GMC_oxred_C"/>
    <property type="match status" value="1"/>
</dbReference>
<dbReference type="Pfam" id="PF13450">
    <property type="entry name" value="NAD_binding_8"/>
    <property type="match status" value="1"/>
</dbReference>
<dbReference type="GO" id="GO:0050660">
    <property type="term" value="F:flavin adenine dinucleotide binding"/>
    <property type="evidence" value="ECO:0007669"/>
    <property type="project" value="InterPro"/>
</dbReference>
<dbReference type="GO" id="GO:0016614">
    <property type="term" value="F:oxidoreductase activity, acting on CH-OH group of donors"/>
    <property type="evidence" value="ECO:0007669"/>
    <property type="project" value="InterPro"/>
</dbReference>
<comment type="cofactor">
    <cofactor evidence="1">
        <name>FAD</name>
        <dbReference type="ChEBI" id="CHEBI:57692"/>
    </cofactor>
</comment>
<keyword evidence="5 8" id="KW-0560">Oxidoreductase</keyword>
<dbReference type="InterPro" id="IPR051473">
    <property type="entry name" value="P2Ox-like"/>
</dbReference>
<evidence type="ECO:0000256" key="2">
    <source>
        <dbReference type="ARBA" id="ARBA00010790"/>
    </source>
</evidence>
<evidence type="ECO:0000313" key="9">
    <source>
        <dbReference type="Proteomes" id="UP000319383"/>
    </source>
</evidence>
<dbReference type="Pfam" id="PF00732">
    <property type="entry name" value="GMC_oxred_N"/>
    <property type="match status" value="1"/>
</dbReference>
<dbReference type="Gene3D" id="3.50.50.60">
    <property type="entry name" value="FAD/NAD(P)-binding domain"/>
    <property type="match status" value="2"/>
</dbReference>
<organism evidence="8 9">
    <name type="scientific">Symmachiella dynata</name>
    <dbReference type="NCBI Taxonomy" id="2527995"/>
    <lineage>
        <taxon>Bacteria</taxon>
        <taxon>Pseudomonadati</taxon>
        <taxon>Planctomycetota</taxon>
        <taxon>Planctomycetia</taxon>
        <taxon>Planctomycetales</taxon>
        <taxon>Planctomycetaceae</taxon>
        <taxon>Symmachiella</taxon>
    </lineage>
</organism>
<feature type="domain" description="Glucose-methanol-choline oxidoreductase N-terminal" evidence="6">
    <location>
        <begin position="250"/>
        <end position="363"/>
    </location>
</feature>
<evidence type="ECO:0000259" key="7">
    <source>
        <dbReference type="Pfam" id="PF05199"/>
    </source>
</evidence>
<dbReference type="PANTHER" id="PTHR42784:SF1">
    <property type="entry name" value="PYRANOSE 2-OXIDASE"/>
    <property type="match status" value="1"/>
</dbReference>
<dbReference type="PANTHER" id="PTHR42784">
    <property type="entry name" value="PYRANOSE 2-OXIDASE"/>
    <property type="match status" value="1"/>
</dbReference>
<dbReference type="EC" id="1.1.99.11" evidence="8"/>
<dbReference type="InterPro" id="IPR000172">
    <property type="entry name" value="GMC_OxRdtase_N"/>
</dbReference>
<dbReference type="Proteomes" id="UP000319383">
    <property type="component" value="Chromosome"/>
</dbReference>
<dbReference type="InterPro" id="IPR036188">
    <property type="entry name" value="FAD/NAD-bd_sf"/>
</dbReference>
<feature type="domain" description="Glucose-methanol-choline oxidoreductase C-terminal" evidence="7">
    <location>
        <begin position="478"/>
        <end position="612"/>
    </location>
</feature>
<evidence type="ECO:0000256" key="4">
    <source>
        <dbReference type="ARBA" id="ARBA00022827"/>
    </source>
</evidence>
<keyword evidence="9" id="KW-1185">Reference proteome</keyword>
<dbReference type="KEGG" id="sdyn:Mal52_13360"/>
<evidence type="ECO:0000256" key="1">
    <source>
        <dbReference type="ARBA" id="ARBA00001974"/>
    </source>
</evidence>
<sequence>MIQDDFYDIVIVGAGVAGSILGKQLADRGKRVLMLEAGPGTGLEQGGFQSFVERFLTQELKTPTSPYPHSDNAPIQRPFHEYYEQSGPMNYGSNYMRHAGGTTLHWMGTCLRFLPEDFRLKSLYGHGIDWPITYTDLQPYYQMAEWELGVSANAAEQQSVDRDDQLYATGYDYPMERVPPSYLDDTIRERFEGKSIDIDGRAYPLEVSSTPAARNSIPRANLTDPREAREIVGSYRPVGDPDLPDERGGRCQGNASCIPICPVQAKYSALKTLRTAIERNCGRLDVIIKAVASLIEIDPGSERVVGVRYKKYADPDQPSFTEHVARGRVYVIAAHAIETAKLLLASDAANSSELVGCNLMDHPFVLTWGLMPKPIGSYRGPGSTSGIPLFRDGAFRSESAAFRVEIGNWGVDFPNGTPHTTLMSLVDRKHFNDAFGNHPEGIRQAEHAGDLFGKALRQEMQDVCSRQFRLGFELEQLPDPKNCVTIQSRYKDAIGNYRPVISYRLDDYCKKGIVNARKASDEIFAKLGVTDETDYDRPSGIAAGRFKVDGQWYEYHGAGHAVGTHRMGNSPRDSVVDADQRTWDHPNLFLVGGGNFCTIGTANPTLTIAALAFKAADAITKELA</sequence>
<comment type="similarity">
    <text evidence="2">Belongs to the GMC oxidoreductase family.</text>
</comment>
<proteinExistence type="inferred from homology"/>
<dbReference type="InterPro" id="IPR007867">
    <property type="entry name" value="GMC_OxRtase_C"/>
</dbReference>
<keyword evidence="3" id="KW-0285">Flavoprotein</keyword>
<gene>
    <name evidence="8" type="primary">fdhL</name>
    <name evidence="8" type="ORF">Mal52_13360</name>
</gene>
<dbReference type="SUPFAM" id="SSF51905">
    <property type="entry name" value="FAD/NAD(P)-binding domain"/>
    <property type="match status" value="1"/>
</dbReference>
<evidence type="ECO:0000256" key="3">
    <source>
        <dbReference type="ARBA" id="ARBA00022630"/>
    </source>
</evidence>
<evidence type="ECO:0000256" key="5">
    <source>
        <dbReference type="ARBA" id="ARBA00023002"/>
    </source>
</evidence>